<gene>
    <name evidence="1" type="ORF">SAMEA4412673_02264</name>
</gene>
<reference evidence="1 2" key="1">
    <citation type="submission" date="2017-06" db="EMBL/GenBank/DDBJ databases">
        <authorList>
            <consortium name="Pathogen Informatics"/>
        </authorList>
    </citation>
    <scope>NUCLEOTIDE SEQUENCE [LARGE SCALE GENOMIC DNA]</scope>
    <source>
        <strain evidence="1 2">NCTC12149</strain>
    </source>
</reference>
<proteinExistence type="predicted"/>
<dbReference type="Proteomes" id="UP000215355">
    <property type="component" value="Chromosome 1"/>
</dbReference>
<protein>
    <submittedName>
        <fullName evidence="1">Uncharacterized protein</fullName>
    </submittedName>
</protein>
<sequence length="90" mass="10029">MHKGEPEGFCWIWVPKSELQRPGCFESCLIENLSDLIPNGMGFQPVYLAERKENNNDSPLHASDRADVYGLVRRNLGFHGCDHGGAKQSG</sequence>
<organism evidence="1 2">
    <name type="scientific">Sphingobacterium mizutaii</name>
    <dbReference type="NCBI Taxonomy" id="1010"/>
    <lineage>
        <taxon>Bacteria</taxon>
        <taxon>Pseudomonadati</taxon>
        <taxon>Bacteroidota</taxon>
        <taxon>Sphingobacteriia</taxon>
        <taxon>Sphingobacteriales</taxon>
        <taxon>Sphingobacteriaceae</taxon>
        <taxon>Sphingobacterium</taxon>
    </lineage>
</organism>
<accession>A0AAJ5C0R5</accession>
<name>A0AAJ5C0R5_9SPHI</name>
<evidence type="ECO:0000313" key="2">
    <source>
        <dbReference type="Proteomes" id="UP000215355"/>
    </source>
</evidence>
<dbReference type="KEGG" id="smiz:4412673_02264"/>
<evidence type="ECO:0000313" key="1">
    <source>
        <dbReference type="EMBL" id="SNV51080.1"/>
    </source>
</evidence>
<dbReference type="EMBL" id="LT906468">
    <property type="protein sequence ID" value="SNV51080.1"/>
    <property type="molecule type" value="Genomic_DNA"/>
</dbReference>
<dbReference type="AlphaFoldDB" id="A0AAJ5C0R5"/>